<sequence length="72" mass="8547">EYFVATSLKSLSYFFALCKYCNTQFRCRHPNKLEVYLAKECEGESLDNEIRSKYLEIVIQRQLSKEKTSLKN</sequence>
<name>A0ACA9L023_9GLOM</name>
<comment type="caution">
    <text evidence="1">The sequence shown here is derived from an EMBL/GenBank/DDBJ whole genome shotgun (WGS) entry which is preliminary data.</text>
</comment>
<dbReference type="EMBL" id="CAJVPU010002458">
    <property type="protein sequence ID" value="CAG8501475.1"/>
    <property type="molecule type" value="Genomic_DNA"/>
</dbReference>
<reference evidence="1" key="1">
    <citation type="submission" date="2021-06" db="EMBL/GenBank/DDBJ databases">
        <authorList>
            <person name="Kallberg Y."/>
            <person name="Tangrot J."/>
            <person name="Rosling A."/>
        </authorList>
    </citation>
    <scope>NUCLEOTIDE SEQUENCE</scope>
    <source>
        <strain evidence="1">IL203A</strain>
    </source>
</reference>
<dbReference type="Proteomes" id="UP000789702">
    <property type="component" value="Unassembled WGS sequence"/>
</dbReference>
<gene>
    <name evidence="1" type="ORF">DHETER_LOCUS3027</name>
</gene>
<evidence type="ECO:0000313" key="1">
    <source>
        <dbReference type="EMBL" id="CAG8501475.1"/>
    </source>
</evidence>
<organism evidence="1 2">
    <name type="scientific">Dentiscutata heterogama</name>
    <dbReference type="NCBI Taxonomy" id="1316150"/>
    <lineage>
        <taxon>Eukaryota</taxon>
        <taxon>Fungi</taxon>
        <taxon>Fungi incertae sedis</taxon>
        <taxon>Mucoromycota</taxon>
        <taxon>Glomeromycotina</taxon>
        <taxon>Glomeromycetes</taxon>
        <taxon>Diversisporales</taxon>
        <taxon>Gigasporaceae</taxon>
        <taxon>Dentiscutata</taxon>
    </lineage>
</organism>
<feature type="non-terminal residue" evidence="1">
    <location>
        <position position="1"/>
    </location>
</feature>
<evidence type="ECO:0000313" key="2">
    <source>
        <dbReference type="Proteomes" id="UP000789702"/>
    </source>
</evidence>
<proteinExistence type="predicted"/>
<keyword evidence="2" id="KW-1185">Reference proteome</keyword>
<protein>
    <submittedName>
        <fullName evidence="1">690_t:CDS:1</fullName>
    </submittedName>
</protein>
<accession>A0ACA9L023</accession>